<sequence>MDAMRCDILPAESRSKPKPKPKPKPKTRTRVRAKGSANPPAQTKNQTQSKTYPTEHQHPRPTGQMSRYIHISFILRPSLTTTSRPPHPSTFQPSPLMHHTCTSQLISLPSFLSAQQSDLHWLLCSGNISSVVQFSNNNGAYVWNGGLLAEPGNIRHEYEYEHEYFLGRWTFLFLDVPGLEDLALMW</sequence>
<gene>
    <name evidence="1" type="ORF">BO95DRAFT_295055</name>
</gene>
<proteinExistence type="predicted"/>
<reference evidence="1" key="1">
    <citation type="submission" date="2018-02" db="EMBL/GenBank/DDBJ databases">
        <title>The genomes of Aspergillus section Nigri reveals drivers in fungal speciation.</title>
        <authorList>
            <consortium name="DOE Joint Genome Institute"/>
            <person name="Vesth T.C."/>
            <person name="Nybo J."/>
            <person name="Theobald S."/>
            <person name="Brandl J."/>
            <person name="Frisvad J.C."/>
            <person name="Nielsen K.F."/>
            <person name="Lyhne E.K."/>
            <person name="Kogle M.E."/>
            <person name="Kuo A."/>
            <person name="Riley R."/>
            <person name="Clum A."/>
            <person name="Nolan M."/>
            <person name="Lipzen A."/>
            <person name="Salamov A."/>
            <person name="Henrissat B."/>
            <person name="Wiebenga A."/>
            <person name="De vries R.P."/>
            <person name="Grigoriev I.V."/>
            <person name="Mortensen U.H."/>
            <person name="Andersen M.R."/>
            <person name="Baker S.E."/>
        </authorList>
    </citation>
    <scope>NUCLEOTIDE SEQUENCE</scope>
    <source>
        <strain evidence="1">CBS 621.78</strain>
    </source>
</reference>
<accession>A0ACD1FUR3</accession>
<keyword evidence="2" id="KW-1185">Reference proteome</keyword>
<protein>
    <submittedName>
        <fullName evidence="1">Uncharacterized protein</fullName>
    </submittedName>
</protein>
<name>A0ACD1FUR3_9EURO</name>
<dbReference type="Proteomes" id="UP000249057">
    <property type="component" value="Unassembled WGS sequence"/>
</dbReference>
<dbReference type="EMBL" id="KZ825404">
    <property type="protein sequence ID" value="RAH40666.1"/>
    <property type="molecule type" value="Genomic_DNA"/>
</dbReference>
<evidence type="ECO:0000313" key="1">
    <source>
        <dbReference type="EMBL" id="RAH40666.1"/>
    </source>
</evidence>
<evidence type="ECO:0000313" key="2">
    <source>
        <dbReference type="Proteomes" id="UP000249057"/>
    </source>
</evidence>
<organism evidence="1 2">
    <name type="scientific">Aspergillus brunneoviolaceus CBS 621.78</name>
    <dbReference type="NCBI Taxonomy" id="1450534"/>
    <lineage>
        <taxon>Eukaryota</taxon>
        <taxon>Fungi</taxon>
        <taxon>Dikarya</taxon>
        <taxon>Ascomycota</taxon>
        <taxon>Pezizomycotina</taxon>
        <taxon>Eurotiomycetes</taxon>
        <taxon>Eurotiomycetidae</taxon>
        <taxon>Eurotiales</taxon>
        <taxon>Aspergillaceae</taxon>
        <taxon>Aspergillus</taxon>
        <taxon>Aspergillus subgen. Circumdati</taxon>
    </lineage>
</organism>